<dbReference type="SUPFAM" id="SSF56024">
    <property type="entry name" value="Phospholipase D/nuclease"/>
    <property type="match status" value="1"/>
</dbReference>
<reference evidence="3 4" key="1">
    <citation type="submission" date="2023-06" db="EMBL/GenBank/DDBJ databases">
        <title>Aquibacillus rhizosphaerae LR5S19.</title>
        <authorList>
            <person name="Sun J.-Q."/>
        </authorList>
    </citation>
    <scope>NUCLEOTIDE SEQUENCE [LARGE SCALE GENOMIC DNA]</scope>
    <source>
        <strain evidence="3 4">LR5S19</strain>
    </source>
</reference>
<comment type="caution">
    <text evidence="3">The sequence shown here is derived from an EMBL/GenBank/DDBJ whole genome shotgun (WGS) entry which is preliminary data.</text>
</comment>
<keyword evidence="4" id="KW-1185">Reference proteome</keyword>
<dbReference type="CDD" id="cd00138">
    <property type="entry name" value="PLDc_SF"/>
    <property type="match status" value="1"/>
</dbReference>
<evidence type="ECO:0000256" key="1">
    <source>
        <dbReference type="SAM" id="Coils"/>
    </source>
</evidence>
<protein>
    <recommendedName>
        <fullName evidence="2">Phospholipase D-like domain-containing protein</fullName>
    </recommendedName>
</protein>
<sequence>MEIITDNLYQRLETELENINTSIFIISPYIKVHAVDRLLKILKAKKLDSKLVTRTPSIDFITGASDFEALTQLHESGVQVRMIDSLHTNVCLFDNKKLYIGSGGLMDIGSDYPKNMIISQDVEKDDVETIYKEYWNHSEVKEFSSYKTLEVDILRVKEKYNSVQNQLKNAQLDLSMLLETSPFDLFLTNLRQKNIIDTYNQVCDFVFKLNNNQLVYLMKSNGNQNDAFCFEISQKVARLFKEQKIRALILILKESGTFVCLPYSLVANKILKRSNQAGNGDWNFEIIYKQKEVLLSIRQKELPIGQYVGGINFRIKAKKI</sequence>
<dbReference type="Gene3D" id="3.30.870.10">
    <property type="entry name" value="Endonuclease Chain A"/>
    <property type="match status" value="1"/>
</dbReference>
<proteinExistence type="predicted"/>
<evidence type="ECO:0000259" key="2">
    <source>
        <dbReference type="Pfam" id="PF13091"/>
    </source>
</evidence>
<accession>A0ABT7L8U5</accession>
<feature type="domain" description="Phospholipase D-like" evidence="2">
    <location>
        <begin position="15"/>
        <end position="109"/>
    </location>
</feature>
<evidence type="ECO:0000313" key="4">
    <source>
        <dbReference type="Proteomes" id="UP001235343"/>
    </source>
</evidence>
<organism evidence="3 4">
    <name type="scientific">Aquibacillus rhizosphaerae</name>
    <dbReference type="NCBI Taxonomy" id="3051431"/>
    <lineage>
        <taxon>Bacteria</taxon>
        <taxon>Bacillati</taxon>
        <taxon>Bacillota</taxon>
        <taxon>Bacilli</taxon>
        <taxon>Bacillales</taxon>
        <taxon>Bacillaceae</taxon>
        <taxon>Aquibacillus</taxon>
    </lineage>
</organism>
<dbReference type="Proteomes" id="UP001235343">
    <property type="component" value="Unassembled WGS sequence"/>
</dbReference>
<name>A0ABT7L8U5_9BACI</name>
<dbReference type="InterPro" id="IPR025202">
    <property type="entry name" value="PLD-like_dom"/>
</dbReference>
<keyword evidence="1" id="KW-0175">Coiled coil</keyword>
<dbReference type="Pfam" id="PF13091">
    <property type="entry name" value="PLDc_2"/>
    <property type="match status" value="1"/>
</dbReference>
<gene>
    <name evidence="3" type="ORF">QQS35_17765</name>
</gene>
<feature type="coiled-coil region" evidence="1">
    <location>
        <begin position="146"/>
        <end position="180"/>
    </location>
</feature>
<evidence type="ECO:0000313" key="3">
    <source>
        <dbReference type="EMBL" id="MDL4842289.1"/>
    </source>
</evidence>
<dbReference type="EMBL" id="JASTZU010000058">
    <property type="protein sequence ID" value="MDL4842289.1"/>
    <property type="molecule type" value="Genomic_DNA"/>
</dbReference>
<dbReference type="RefSeq" id="WP_285933571.1">
    <property type="nucleotide sequence ID" value="NZ_JASTZU010000058.1"/>
</dbReference>